<evidence type="ECO:0000256" key="3">
    <source>
        <dbReference type="ARBA" id="ARBA00022989"/>
    </source>
</evidence>
<feature type="transmembrane region" description="Helical" evidence="5">
    <location>
        <begin position="104"/>
        <end position="123"/>
    </location>
</feature>
<reference evidence="6 7" key="1">
    <citation type="submission" date="2022-08" db="EMBL/GenBank/DDBJ databases">
        <title>Myroides zhujiangensis sp. nov., a novel bacterium isolated from sediment in the Pearl River Estuary.</title>
        <authorList>
            <person name="Cui L."/>
        </authorList>
    </citation>
    <scope>NUCLEOTIDE SEQUENCE [LARGE SCALE GENOMIC DNA]</scope>
    <source>
        <strain evidence="6 7">SCSIO 72103</strain>
    </source>
</reference>
<dbReference type="EMBL" id="CP102382">
    <property type="protein sequence ID" value="UUV22245.1"/>
    <property type="molecule type" value="Genomic_DNA"/>
</dbReference>
<sequence>MNKSLQVSSLSVLILRLCLSGIFVSAGISHLLKPEVVIQRILDASYNSFALFFGHLHLLVILSGVLMLIGGIVLLFGWASRWFSLMLLIILIPITITIQMGNGFFYGPLWKNIALIGALLFFIQNNPKITVFTQIKL</sequence>
<feature type="transmembrane region" description="Helical" evidence="5">
    <location>
        <begin position="82"/>
        <end position="98"/>
    </location>
</feature>
<dbReference type="Proteomes" id="UP001317001">
    <property type="component" value="Chromosome"/>
</dbReference>
<comment type="subcellular location">
    <subcellularLocation>
        <location evidence="1">Membrane</location>
        <topology evidence="1">Multi-pass membrane protein</topology>
    </subcellularLocation>
</comment>
<evidence type="ECO:0000313" key="6">
    <source>
        <dbReference type="EMBL" id="UUV22245.1"/>
    </source>
</evidence>
<evidence type="ECO:0000256" key="1">
    <source>
        <dbReference type="ARBA" id="ARBA00004141"/>
    </source>
</evidence>
<gene>
    <name evidence="6" type="ORF">NPX36_04195</name>
</gene>
<keyword evidence="7" id="KW-1185">Reference proteome</keyword>
<dbReference type="Pfam" id="PF07681">
    <property type="entry name" value="DoxX"/>
    <property type="match status" value="1"/>
</dbReference>
<evidence type="ECO:0000256" key="4">
    <source>
        <dbReference type="ARBA" id="ARBA00023136"/>
    </source>
</evidence>
<feature type="transmembrane region" description="Helical" evidence="5">
    <location>
        <begin position="52"/>
        <end position="75"/>
    </location>
</feature>
<organism evidence="6 7">
    <name type="scientific">Paenimyroides aestuarii</name>
    <dbReference type="NCBI Taxonomy" id="2968490"/>
    <lineage>
        <taxon>Bacteria</taxon>
        <taxon>Pseudomonadati</taxon>
        <taxon>Bacteroidota</taxon>
        <taxon>Flavobacteriia</taxon>
        <taxon>Flavobacteriales</taxon>
        <taxon>Flavobacteriaceae</taxon>
        <taxon>Paenimyroides</taxon>
    </lineage>
</organism>
<evidence type="ECO:0000256" key="2">
    <source>
        <dbReference type="ARBA" id="ARBA00022692"/>
    </source>
</evidence>
<evidence type="ECO:0000313" key="7">
    <source>
        <dbReference type="Proteomes" id="UP001317001"/>
    </source>
</evidence>
<dbReference type="InterPro" id="IPR032808">
    <property type="entry name" value="DoxX"/>
</dbReference>
<protein>
    <submittedName>
        <fullName evidence="6">DoxX family membrane protein</fullName>
    </submittedName>
</protein>
<keyword evidence="2 5" id="KW-0812">Transmembrane</keyword>
<dbReference type="RefSeq" id="WP_257500162.1">
    <property type="nucleotide sequence ID" value="NZ_CP102382.1"/>
</dbReference>
<name>A0ABY5NUN3_9FLAO</name>
<evidence type="ECO:0000256" key="5">
    <source>
        <dbReference type="SAM" id="Phobius"/>
    </source>
</evidence>
<keyword evidence="4 5" id="KW-0472">Membrane</keyword>
<accession>A0ABY5NUN3</accession>
<keyword evidence="3 5" id="KW-1133">Transmembrane helix</keyword>
<feature type="transmembrane region" description="Helical" evidence="5">
    <location>
        <begin position="12"/>
        <end position="32"/>
    </location>
</feature>
<proteinExistence type="predicted"/>